<feature type="domain" description="Major facilitator superfamily (MFS) profile" evidence="8">
    <location>
        <begin position="221"/>
        <end position="414"/>
    </location>
</feature>
<evidence type="ECO:0000259" key="8">
    <source>
        <dbReference type="PROSITE" id="PS50850"/>
    </source>
</evidence>
<feature type="transmembrane region" description="Helical" evidence="7">
    <location>
        <begin position="179"/>
        <end position="197"/>
    </location>
</feature>
<evidence type="ECO:0000313" key="10">
    <source>
        <dbReference type="Proteomes" id="UP000323454"/>
    </source>
</evidence>
<dbReference type="AlphaFoldDB" id="A0A5B2XT79"/>
<feature type="transmembrane region" description="Helical" evidence="7">
    <location>
        <begin position="23"/>
        <end position="45"/>
    </location>
</feature>
<feature type="transmembrane region" description="Helical" evidence="7">
    <location>
        <begin position="370"/>
        <end position="395"/>
    </location>
</feature>
<dbReference type="PANTHER" id="PTHR23513">
    <property type="entry name" value="INTEGRAL MEMBRANE EFFLUX PROTEIN-RELATED"/>
    <property type="match status" value="1"/>
</dbReference>
<dbReference type="InterPro" id="IPR020846">
    <property type="entry name" value="MFS_dom"/>
</dbReference>
<keyword evidence="4 7" id="KW-0812">Transmembrane</keyword>
<accession>A0A5B2XT79</accession>
<dbReference type="GO" id="GO:0022857">
    <property type="term" value="F:transmembrane transporter activity"/>
    <property type="evidence" value="ECO:0007669"/>
    <property type="project" value="InterPro"/>
</dbReference>
<evidence type="ECO:0000256" key="4">
    <source>
        <dbReference type="ARBA" id="ARBA00022692"/>
    </source>
</evidence>
<comment type="caution">
    <text evidence="9">The sequence shown here is derived from an EMBL/GenBank/DDBJ whole genome shotgun (WGS) entry which is preliminary data.</text>
</comment>
<dbReference type="RefSeq" id="WP_149847670.1">
    <property type="nucleotide sequence ID" value="NZ_VUOB01000002.1"/>
</dbReference>
<dbReference type="InterPro" id="IPR036259">
    <property type="entry name" value="MFS_trans_sf"/>
</dbReference>
<sequence length="414" mass="42394">MAIGHALIDLTPLRSSPAFRRLWIGRAFSGFGGQLTLVAVMFQVWHATGSTVWTGAVGLAQAVPLIVFGLFAGAAIDRVDRRKFYLVTTVGQAVCAILLAVQGFFGQLPVIAVLLLVAVQSCFVAGGGPAARTFLPRLLPGDQLAAGLALNRIAFQGAMLLGPALGGLLLGWLGVGGCYLLDAITFVLAFYGAFGLPPMRPDGEVSRPGLHGVLDGLTFLVRSPVVRGALLTDLATTVLSMPISLFPLVNAERFGNNPRTLGLFLSAMAVGGVLASVWSGVFTRMARPGLVMLCGSATWGVALALFGIAPNPWLGLAFLVLAGAADTVSVVSRGTIVQLHTPDALRGRVAAAEQIVGQAGPDLGNLRGGLVAGATSGLVALVSGGLLCVAAVALVGASIPGLRRFSTAASAQSR</sequence>
<dbReference type="CDD" id="cd06173">
    <property type="entry name" value="MFS_MefA_like"/>
    <property type="match status" value="1"/>
</dbReference>
<evidence type="ECO:0000256" key="7">
    <source>
        <dbReference type="SAM" id="Phobius"/>
    </source>
</evidence>
<keyword evidence="2" id="KW-0813">Transport</keyword>
<evidence type="ECO:0000256" key="2">
    <source>
        <dbReference type="ARBA" id="ARBA00022448"/>
    </source>
</evidence>
<feature type="transmembrane region" description="Helical" evidence="7">
    <location>
        <begin position="261"/>
        <end position="282"/>
    </location>
</feature>
<reference evidence="9 10" key="2">
    <citation type="submission" date="2019-09" db="EMBL/GenBank/DDBJ databases">
        <authorList>
            <person name="Jin C."/>
        </authorList>
    </citation>
    <scope>NUCLEOTIDE SEQUENCE [LARGE SCALE GENOMIC DNA]</scope>
    <source>
        <strain evidence="9 10">AN110305</strain>
    </source>
</reference>
<keyword evidence="5 7" id="KW-1133">Transmembrane helix</keyword>
<dbReference type="OrthoDB" id="5494559at2"/>
<evidence type="ECO:0000256" key="5">
    <source>
        <dbReference type="ARBA" id="ARBA00022989"/>
    </source>
</evidence>
<proteinExistence type="predicted"/>
<evidence type="ECO:0000256" key="1">
    <source>
        <dbReference type="ARBA" id="ARBA00004429"/>
    </source>
</evidence>
<dbReference type="PANTHER" id="PTHR23513:SF9">
    <property type="entry name" value="ENTEROBACTIN EXPORTER ENTS"/>
    <property type="match status" value="1"/>
</dbReference>
<feature type="transmembrane region" description="Helical" evidence="7">
    <location>
        <begin position="51"/>
        <end position="72"/>
    </location>
</feature>
<dbReference type="Proteomes" id="UP000323454">
    <property type="component" value="Unassembled WGS sequence"/>
</dbReference>
<feature type="transmembrane region" description="Helical" evidence="7">
    <location>
        <begin position="230"/>
        <end position="249"/>
    </location>
</feature>
<dbReference type="Pfam" id="PF05977">
    <property type="entry name" value="MFS_3"/>
    <property type="match status" value="1"/>
</dbReference>
<reference evidence="9 10" key="1">
    <citation type="submission" date="2019-09" db="EMBL/GenBank/DDBJ databases">
        <title>Goodfellowia gen. nov., a new genus of the Pseudonocardineae related to Actinoalloteichus, containing Goodfellowia coeruleoviolacea gen. nov., comb. nov. gen. nov., comb. nov.</title>
        <authorList>
            <person name="Labeda D."/>
        </authorList>
    </citation>
    <scope>NUCLEOTIDE SEQUENCE [LARGE SCALE GENOMIC DNA]</scope>
    <source>
        <strain evidence="9 10">AN110305</strain>
    </source>
</reference>
<organism evidence="9 10">
    <name type="scientific">Solihabitans fulvus</name>
    <dbReference type="NCBI Taxonomy" id="1892852"/>
    <lineage>
        <taxon>Bacteria</taxon>
        <taxon>Bacillati</taxon>
        <taxon>Actinomycetota</taxon>
        <taxon>Actinomycetes</taxon>
        <taxon>Pseudonocardiales</taxon>
        <taxon>Pseudonocardiaceae</taxon>
        <taxon>Solihabitans</taxon>
    </lineage>
</organism>
<gene>
    <name evidence="9" type="ORF">F0L68_02160</name>
</gene>
<dbReference type="PROSITE" id="PS50850">
    <property type="entry name" value="MFS"/>
    <property type="match status" value="1"/>
</dbReference>
<evidence type="ECO:0000256" key="6">
    <source>
        <dbReference type="ARBA" id="ARBA00023136"/>
    </source>
</evidence>
<dbReference type="Gene3D" id="1.20.1250.20">
    <property type="entry name" value="MFS general substrate transporter like domains"/>
    <property type="match status" value="1"/>
</dbReference>
<comment type="subcellular location">
    <subcellularLocation>
        <location evidence="1">Cell inner membrane</location>
        <topology evidence="1">Multi-pass membrane protein</topology>
    </subcellularLocation>
</comment>
<evidence type="ECO:0000313" key="9">
    <source>
        <dbReference type="EMBL" id="KAA2266563.1"/>
    </source>
</evidence>
<evidence type="ECO:0000256" key="3">
    <source>
        <dbReference type="ARBA" id="ARBA00022475"/>
    </source>
</evidence>
<protein>
    <submittedName>
        <fullName evidence="9">MFS transporter</fullName>
    </submittedName>
</protein>
<dbReference type="InterPro" id="IPR010290">
    <property type="entry name" value="TM_effector"/>
</dbReference>
<feature type="transmembrane region" description="Helical" evidence="7">
    <location>
        <begin position="289"/>
        <end position="309"/>
    </location>
</feature>
<keyword evidence="10" id="KW-1185">Reference proteome</keyword>
<dbReference type="EMBL" id="VUOB01000002">
    <property type="protein sequence ID" value="KAA2266563.1"/>
    <property type="molecule type" value="Genomic_DNA"/>
</dbReference>
<dbReference type="SUPFAM" id="SSF103473">
    <property type="entry name" value="MFS general substrate transporter"/>
    <property type="match status" value="1"/>
</dbReference>
<name>A0A5B2XT79_9PSEU</name>
<dbReference type="GO" id="GO:0005886">
    <property type="term" value="C:plasma membrane"/>
    <property type="evidence" value="ECO:0007669"/>
    <property type="project" value="UniProtKB-SubCell"/>
</dbReference>
<keyword evidence="3" id="KW-1003">Cell membrane</keyword>
<keyword evidence="6 7" id="KW-0472">Membrane</keyword>